<dbReference type="AlphaFoldDB" id="A0A9W8XZG9"/>
<evidence type="ECO:0000259" key="2">
    <source>
        <dbReference type="Pfam" id="PF24355"/>
    </source>
</evidence>
<evidence type="ECO:0000256" key="1">
    <source>
        <dbReference type="SAM" id="MobiDB-lite"/>
    </source>
</evidence>
<feature type="compositionally biased region" description="Basic residues" evidence="1">
    <location>
        <begin position="346"/>
        <end position="357"/>
    </location>
</feature>
<sequence length="583" mass="66127">MPLESNQAGEQHEEHAANLAHADAAHREAYDYWGYLFKQDKCGTPLLDRLLKGIADVISKKFEPSESPDLTPSQLAAWYRDVGGDYNVLFTDTPPSSIAFIYRSLGAFHSLQPAPKDDGYGSPAIPALKKQGFVTWQTIQLLLGPEEHVPFLQKAVEKDDVIDPETGNTFPKILPKECFPDRPDDAMETWYQGVADRLKREAEEEANGARVTDEPGPRTSTDFSGEGSSADERHGAFKYFEDPMYRRSRPRPGFMRHVSKQPARPVEEHGRTVTSRVRHMLNPFGSRKKSIPGRYESDSASDEDATPIATVPPQALRYPSHKRPHPPRRDDPSTTDSDSDSDRPSSRRRTPPLRHGRSHEAPVSPPEYFPAYYEGGRRYSNQQDPSRRTEGRGSKATSPQPIYGPTQSPMFATHVAQLQAQNYYDRRPTIPPRTSYRPVPQNQNVRWGTSPVPVSPPREHEPPYIREHGRERERHGDRGRDGNGSPYDMAGGSGSRSRRRRSTEDAAYPRERERGSGRTRSHDRVKDEWDDRNGSRERDRDRSRDDSRGGGRDREDDRRLHRYVSGVQDGVSGRRYPTINGPY</sequence>
<protein>
    <recommendedName>
        <fullName evidence="2">DUF7514 domain-containing protein</fullName>
    </recommendedName>
</protein>
<comment type="caution">
    <text evidence="3">The sequence shown here is derived from an EMBL/GenBank/DDBJ whole genome shotgun (WGS) entry which is preliminary data.</text>
</comment>
<feature type="compositionally biased region" description="Polar residues" evidence="1">
    <location>
        <begin position="218"/>
        <end position="227"/>
    </location>
</feature>
<feature type="domain" description="DUF7514" evidence="2">
    <location>
        <begin position="34"/>
        <end position="194"/>
    </location>
</feature>
<reference evidence="3" key="1">
    <citation type="submission" date="2022-10" db="EMBL/GenBank/DDBJ databases">
        <title>Tapping the CABI collections for fungal endophytes: first genome assemblies for Collariella, Neodidymelliopsis, Ascochyta clinopodiicola, Didymella pomorum, Didymosphaeria variabile, Neocosmospora piperis and Neocucurbitaria cava.</title>
        <authorList>
            <person name="Hill R."/>
        </authorList>
    </citation>
    <scope>NUCLEOTIDE SEQUENCE</scope>
    <source>
        <strain evidence="3">IMI 356814</strain>
    </source>
</reference>
<dbReference type="Proteomes" id="UP001140560">
    <property type="component" value="Unassembled WGS sequence"/>
</dbReference>
<evidence type="ECO:0000313" key="4">
    <source>
        <dbReference type="Proteomes" id="UP001140560"/>
    </source>
</evidence>
<dbReference type="InterPro" id="IPR055936">
    <property type="entry name" value="DUF7514"/>
</dbReference>
<feature type="compositionally biased region" description="Polar residues" evidence="1">
    <location>
        <begin position="395"/>
        <end position="422"/>
    </location>
</feature>
<keyword evidence="4" id="KW-1185">Reference proteome</keyword>
<feature type="region of interest" description="Disordered" evidence="1">
    <location>
        <begin position="201"/>
        <end position="583"/>
    </location>
</feature>
<evidence type="ECO:0000313" key="3">
    <source>
        <dbReference type="EMBL" id="KAJ4363951.1"/>
    </source>
</evidence>
<organism evidence="3 4">
    <name type="scientific">Neocucurbitaria cava</name>
    <dbReference type="NCBI Taxonomy" id="798079"/>
    <lineage>
        <taxon>Eukaryota</taxon>
        <taxon>Fungi</taxon>
        <taxon>Dikarya</taxon>
        <taxon>Ascomycota</taxon>
        <taxon>Pezizomycotina</taxon>
        <taxon>Dothideomycetes</taxon>
        <taxon>Pleosporomycetidae</taxon>
        <taxon>Pleosporales</taxon>
        <taxon>Pleosporineae</taxon>
        <taxon>Cucurbitariaceae</taxon>
        <taxon>Neocucurbitaria</taxon>
    </lineage>
</organism>
<accession>A0A9W8XZG9</accession>
<feature type="compositionally biased region" description="Basic and acidic residues" evidence="1">
    <location>
        <begin position="502"/>
        <end position="559"/>
    </location>
</feature>
<gene>
    <name evidence="3" type="ORF">N0V83_009404</name>
</gene>
<feature type="compositionally biased region" description="Basic and acidic residues" evidence="1">
    <location>
        <begin position="230"/>
        <end position="245"/>
    </location>
</feature>
<dbReference type="PANTHER" id="PTHR39611:SF2">
    <property type="entry name" value="HYDROXYPROLINE-RICH GLYCOPROTEIN DZ-HRGP"/>
    <property type="match status" value="1"/>
</dbReference>
<dbReference type="EMBL" id="JAPEUY010000018">
    <property type="protein sequence ID" value="KAJ4363951.1"/>
    <property type="molecule type" value="Genomic_DNA"/>
</dbReference>
<proteinExistence type="predicted"/>
<dbReference type="PANTHER" id="PTHR39611">
    <property type="entry name" value="HYDROXYPROLINE-RICH GLYCOPROTEIN DZ-HRGP-RELATED"/>
    <property type="match status" value="1"/>
</dbReference>
<dbReference type="OrthoDB" id="5420895at2759"/>
<dbReference type="Pfam" id="PF24355">
    <property type="entry name" value="DUF7514"/>
    <property type="match status" value="1"/>
</dbReference>
<name>A0A9W8XZG9_9PLEO</name>
<feature type="compositionally biased region" description="Basic and acidic residues" evidence="1">
    <location>
        <begin position="457"/>
        <end position="481"/>
    </location>
</feature>